<protein>
    <submittedName>
        <fullName evidence="1">Uncharacterized protein</fullName>
    </submittedName>
</protein>
<dbReference type="EnsemblPlants" id="AVESA.00010b.r2.5CG0925360.1">
    <property type="protein sequence ID" value="AVESA.00010b.r2.5CG0925360.1.CDS"/>
    <property type="gene ID" value="AVESA.00010b.r2.5CG0925360"/>
</dbReference>
<organism evidence="1 2">
    <name type="scientific">Avena sativa</name>
    <name type="common">Oat</name>
    <dbReference type="NCBI Taxonomy" id="4498"/>
    <lineage>
        <taxon>Eukaryota</taxon>
        <taxon>Viridiplantae</taxon>
        <taxon>Streptophyta</taxon>
        <taxon>Embryophyta</taxon>
        <taxon>Tracheophyta</taxon>
        <taxon>Spermatophyta</taxon>
        <taxon>Magnoliopsida</taxon>
        <taxon>Liliopsida</taxon>
        <taxon>Poales</taxon>
        <taxon>Poaceae</taxon>
        <taxon>BOP clade</taxon>
        <taxon>Pooideae</taxon>
        <taxon>Poodae</taxon>
        <taxon>Poeae</taxon>
        <taxon>Poeae Chloroplast Group 1 (Aveneae type)</taxon>
        <taxon>Aveninae</taxon>
        <taxon>Avena</taxon>
    </lineage>
</organism>
<evidence type="ECO:0000313" key="1">
    <source>
        <dbReference type="EnsemblPlants" id="AVESA.00010b.r2.5CG0925360.1.CDS"/>
    </source>
</evidence>
<sequence>MAAAAATPGGHGSRAIGGRIHRLEVENFKSYKGTQTIGPFYDFTAIIGPNGAGKSNLMDAISFVLGVRSAHLRGAQLKDLIYALDDRDKEERGRRASVRLVYNLPGTGAELQFTRAITGAGGSEYRIDGRVVTWDDYNAKLRSLGILVKARNFLVFQGDVESIASKNPKELTALLEQIAASDELKREYEELEKQKTTAEEKSALVYQEKRTIVMERKQKKAQKEEAEKHLRLQQDLKLLKTEHLLWQLYTIEKDMEKIEAELEEERGSLQQAREENQSSENELAAKKKEQSAFLKKITLCEKNMAKKKLDIDKKQPELLKLKEQISRLKSKIKSCNKEIDKKKDDNKKHLEEMKRLQSALADVTSAIEELNEQGQDKGVKLQLADHQVQEYHRIKEDAGMRTAKLRDEKEVLDKELNADIEAKKNLEENMQQLRSRVDEISSQESELQTKLNKILQSIPKHEEELTHLREDHNKISKERQSSGSKYQTLKQRLDEIDTQLRELKADKNESERDAKFSETAKSLKRLFPGVHGRMTELCRPSQKKYNLAVTVAMGKFMDAVVVEDESTGKECIKYLKEQRLPPQTFIPLQSVRVKPIIERLRTLGGSAQLIFDVIQFDRALEKAVLYAVGNTLVCDKLDEAKILSWSGERYKVVTVDGILLTKSGTMTGGVSGGMEARSNKWEDSRIESLKKKKNQLESEMAELGSPRELQRKELAVSEKITGLEKKLHYSNVEQKNLKEKLNKLASEKRNIEKEIDRLEPGKDELESRLAKNERELRKREKKINEIVDKIYKDFSTSVGVKNIREYEEKQLKDAQALQERKLSLSNQLSKLKYQLQYEQKRDMHAPIAKLQDTIDSLEKELKGLQERESGAKAATEQISNQMEELKAEAEDWKLKSDECETAIDELKKQHDIAAAALAKLDRQLKLKEGQLVQLRSRQREIHEKCELEQLKLPTVNDPMDTGSSSQELVLDYSQLSEIYLQDMRLSERDKLEAEFNKKFGTIIAEIERTAPNLKALDQYEVLQTKEKEVSEKFEAARKEEREVADKYNAVKQRRYELFMEAFDHISRGIDKIYKQLTKSHTHPLGGTAYLNLENEDEPFLHGIKYTAMPPTKRFRDMEQLSGGEKTVAALALLFAIHSFRPSPFFILDEVDAALDNLNVAKVAGFIRSKSCDRAGGEQDGDGGCGFQSIVISLKDSFYDKAEALVGVYRDSERSCSRTLTFDLTKYKEA</sequence>
<accession>A0ACD5Y7L7</accession>
<keyword evidence="2" id="KW-1185">Reference proteome</keyword>
<proteinExistence type="predicted"/>
<reference evidence="1" key="1">
    <citation type="submission" date="2021-05" db="EMBL/GenBank/DDBJ databases">
        <authorList>
            <person name="Scholz U."/>
            <person name="Mascher M."/>
            <person name="Fiebig A."/>
        </authorList>
    </citation>
    <scope>NUCLEOTIDE SEQUENCE [LARGE SCALE GENOMIC DNA]</scope>
</reference>
<dbReference type="Proteomes" id="UP001732700">
    <property type="component" value="Chromosome 5C"/>
</dbReference>
<name>A0ACD5Y7L7_AVESA</name>
<reference evidence="1" key="2">
    <citation type="submission" date="2025-09" db="UniProtKB">
        <authorList>
            <consortium name="EnsemblPlants"/>
        </authorList>
    </citation>
    <scope>IDENTIFICATION</scope>
</reference>
<evidence type="ECO:0000313" key="2">
    <source>
        <dbReference type="Proteomes" id="UP001732700"/>
    </source>
</evidence>